<organism evidence="1 2">
    <name type="scientific">Cryobacterium zhongshanensis</name>
    <dbReference type="NCBI Taxonomy" id="2928153"/>
    <lineage>
        <taxon>Bacteria</taxon>
        <taxon>Bacillati</taxon>
        <taxon>Actinomycetota</taxon>
        <taxon>Actinomycetes</taxon>
        <taxon>Micrococcales</taxon>
        <taxon>Microbacteriaceae</taxon>
        <taxon>Cryobacterium</taxon>
    </lineage>
</organism>
<evidence type="ECO:0000313" key="2">
    <source>
        <dbReference type="Proteomes" id="UP001165341"/>
    </source>
</evidence>
<protein>
    <submittedName>
        <fullName evidence="1">Uncharacterized protein</fullName>
    </submittedName>
</protein>
<reference evidence="1" key="1">
    <citation type="submission" date="2022-03" db="EMBL/GenBank/DDBJ databases">
        <title>Cryobacterium sp. nov. strain ZS14-85, isolated from Antarctic soil.</title>
        <authorList>
            <person name="Li J."/>
            <person name="Niu G."/>
        </authorList>
    </citation>
    <scope>NUCLEOTIDE SEQUENCE</scope>
    <source>
        <strain evidence="1">ZS14-85</strain>
    </source>
</reference>
<gene>
    <name evidence="1" type="ORF">MQH31_17795</name>
</gene>
<comment type="caution">
    <text evidence="1">The sequence shown here is derived from an EMBL/GenBank/DDBJ whole genome shotgun (WGS) entry which is preliminary data.</text>
</comment>
<sequence length="75" mass="8067">MGTAAVKVGQIWADNDVRSKPRTIRVVEIIGEKALVEVVTPAAAAVNKGARTRVALKRFRPIATGYRLVTDVPTP</sequence>
<evidence type="ECO:0000313" key="1">
    <source>
        <dbReference type="EMBL" id="MCI4659661.1"/>
    </source>
</evidence>
<dbReference type="Proteomes" id="UP001165341">
    <property type="component" value="Unassembled WGS sequence"/>
</dbReference>
<dbReference type="RefSeq" id="WP_243013152.1">
    <property type="nucleotide sequence ID" value="NZ_JALGAR010000006.1"/>
</dbReference>
<name>A0AA41UMA8_9MICO</name>
<dbReference type="AlphaFoldDB" id="A0AA41UMA8"/>
<proteinExistence type="predicted"/>
<keyword evidence="2" id="KW-1185">Reference proteome</keyword>
<dbReference type="EMBL" id="JALGAR010000006">
    <property type="protein sequence ID" value="MCI4659661.1"/>
    <property type="molecule type" value="Genomic_DNA"/>
</dbReference>
<accession>A0AA41UMA8</accession>